<proteinExistence type="predicted"/>
<gene>
    <name evidence="3" type="ORF">EJQ19_03705</name>
</gene>
<dbReference type="PANTHER" id="PTHR37806:SF1">
    <property type="entry name" value="PEPTIDASE C39-LIKE DOMAIN-CONTAINING PROTEIN"/>
    <property type="match status" value="1"/>
</dbReference>
<feature type="domain" description="Peptidase C39-like" evidence="2">
    <location>
        <begin position="113"/>
        <end position="273"/>
    </location>
</feature>
<dbReference type="Proteomes" id="UP000276128">
    <property type="component" value="Unassembled WGS sequence"/>
</dbReference>
<comment type="caution">
    <text evidence="3">The sequence shown here is derived from an EMBL/GenBank/DDBJ whole genome shotgun (WGS) entry which is preliminary data.</text>
</comment>
<feature type="signal peptide" evidence="1">
    <location>
        <begin position="1"/>
        <end position="25"/>
    </location>
</feature>
<dbReference type="AlphaFoldDB" id="A0A3S0CXQ6"/>
<dbReference type="OrthoDB" id="1164310at2"/>
<evidence type="ECO:0000313" key="3">
    <source>
        <dbReference type="EMBL" id="RTE11166.1"/>
    </source>
</evidence>
<reference evidence="3 4" key="1">
    <citation type="submission" date="2018-12" db="EMBL/GenBank/DDBJ databases">
        <title>Bacillus ochoae sp. nov., Paenibacillus whitsoniae sp. nov., Paenibacillus spiritus sp. nov. Isolated from the Mars Exploration Rover during spacecraft assembly.</title>
        <authorList>
            <person name="Seuylemezian A."/>
            <person name="Vaishampayan P."/>
        </authorList>
    </citation>
    <scope>NUCLEOTIDE SEQUENCE [LARGE SCALE GENOMIC DNA]</scope>
    <source>
        <strain evidence="3 4">MER 54</strain>
    </source>
</reference>
<organism evidence="3 4">
    <name type="scientific">Paenibacillus whitsoniae</name>
    <dbReference type="NCBI Taxonomy" id="2496558"/>
    <lineage>
        <taxon>Bacteria</taxon>
        <taxon>Bacillati</taxon>
        <taxon>Bacillota</taxon>
        <taxon>Bacilli</taxon>
        <taxon>Bacillales</taxon>
        <taxon>Paenibacillaceae</taxon>
        <taxon>Paenibacillus</taxon>
    </lineage>
</organism>
<accession>A0A3S0CXQ6</accession>
<evidence type="ECO:0000256" key="1">
    <source>
        <dbReference type="SAM" id="SignalP"/>
    </source>
</evidence>
<protein>
    <recommendedName>
        <fullName evidence="2">Peptidase C39-like domain-containing protein</fullName>
    </recommendedName>
</protein>
<dbReference type="Gene3D" id="3.90.70.10">
    <property type="entry name" value="Cysteine proteinases"/>
    <property type="match status" value="1"/>
</dbReference>
<sequence>MECLPLRKITLSLLGLGAASLCVYVAESVSPAGEHIRPPVAVSAAATAAASRVALSADTPVATAAATAGVAGGAHAAGPAAASAVAGPAEPAQPAETAPAPATGAAVEPLRAIPALTQLPELPNGCEAVAATMLLNWAGLPISKEDVAAALPKGELPYTNEDGAVVGGNPRDVFVGDPFDVGYGIYHAPIAALMKQWLPGQIEDMTGIAFASLLELPAKGRPVMVWATEHMDMPYLDLEWEDSDGELVEWYQPEHALLLVGSDDEYAYLNDPMTGRQEAYGLDDFDRAWEAMGSQAITARQAKL</sequence>
<evidence type="ECO:0000259" key="2">
    <source>
        <dbReference type="Pfam" id="PF13529"/>
    </source>
</evidence>
<dbReference type="PANTHER" id="PTHR37806">
    <property type="entry name" value="LMO0724 PROTEIN"/>
    <property type="match status" value="1"/>
</dbReference>
<dbReference type="Pfam" id="PF13529">
    <property type="entry name" value="Peptidase_C39_2"/>
    <property type="match status" value="1"/>
</dbReference>
<keyword evidence="1" id="KW-0732">Signal</keyword>
<name>A0A3S0CXQ6_9BACL</name>
<evidence type="ECO:0000313" key="4">
    <source>
        <dbReference type="Proteomes" id="UP000276128"/>
    </source>
</evidence>
<dbReference type="InterPro" id="IPR039564">
    <property type="entry name" value="Peptidase_C39-like"/>
</dbReference>
<feature type="chain" id="PRO_5039060651" description="Peptidase C39-like domain-containing protein" evidence="1">
    <location>
        <begin position="26"/>
        <end position="304"/>
    </location>
</feature>
<dbReference type="EMBL" id="RXHU01000012">
    <property type="protein sequence ID" value="RTE11166.1"/>
    <property type="molecule type" value="Genomic_DNA"/>
</dbReference>
<keyword evidence="4" id="KW-1185">Reference proteome</keyword>